<organism evidence="3 4">
    <name type="scientific">Kibdelosporangium philippinense</name>
    <dbReference type="NCBI Taxonomy" id="211113"/>
    <lineage>
        <taxon>Bacteria</taxon>
        <taxon>Bacillati</taxon>
        <taxon>Actinomycetota</taxon>
        <taxon>Actinomycetes</taxon>
        <taxon>Pseudonocardiales</taxon>
        <taxon>Pseudonocardiaceae</taxon>
        <taxon>Kibdelosporangium</taxon>
    </lineage>
</organism>
<keyword evidence="1" id="KW-0560">Oxidoreductase</keyword>
<feature type="domain" description="NADP-dependent oxidoreductase" evidence="2">
    <location>
        <begin position="23"/>
        <end position="219"/>
    </location>
</feature>
<dbReference type="Pfam" id="PF00248">
    <property type="entry name" value="Aldo_ket_red"/>
    <property type="match status" value="1"/>
</dbReference>
<reference evidence="3 4" key="1">
    <citation type="submission" date="2021-12" db="EMBL/GenBank/DDBJ databases">
        <title>Genome sequence of Kibdelosporangium philippinense ATCC 49844.</title>
        <authorList>
            <person name="Fedorov E.A."/>
            <person name="Omeragic M."/>
            <person name="Shalygina K.F."/>
            <person name="Maclea K.S."/>
        </authorList>
    </citation>
    <scope>NUCLEOTIDE SEQUENCE [LARGE SCALE GENOMIC DNA]</scope>
    <source>
        <strain evidence="3 4">ATCC 49844</strain>
    </source>
</reference>
<dbReference type="EMBL" id="JAJVCN010000001">
    <property type="protein sequence ID" value="MCE7003392.1"/>
    <property type="molecule type" value="Genomic_DNA"/>
</dbReference>
<gene>
    <name evidence="3" type="ORF">LWC34_11210</name>
</gene>
<dbReference type="InterPro" id="IPR036812">
    <property type="entry name" value="NAD(P)_OxRdtase_dom_sf"/>
</dbReference>
<accession>A0ABS8Z7D4</accession>
<evidence type="ECO:0000313" key="3">
    <source>
        <dbReference type="EMBL" id="MCE7003392.1"/>
    </source>
</evidence>
<dbReference type="SUPFAM" id="SSF51430">
    <property type="entry name" value="NAD(P)-linked oxidoreductase"/>
    <property type="match status" value="1"/>
</dbReference>
<name>A0ABS8Z7D4_9PSEU</name>
<dbReference type="PANTHER" id="PTHR43364:SF4">
    <property type="entry name" value="NAD(P)-LINKED OXIDOREDUCTASE SUPERFAMILY PROTEIN"/>
    <property type="match status" value="1"/>
</dbReference>
<evidence type="ECO:0000313" key="4">
    <source>
        <dbReference type="Proteomes" id="UP001521150"/>
    </source>
</evidence>
<proteinExistence type="predicted"/>
<protein>
    <submittedName>
        <fullName evidence="3">Aldo/keto reductase</fullName>
    </submittedName>
</protein>
<evidence type="ECO:0000256" key="1">
    <source>
        <dbReference type="ARBA" id="ARBA00023002"/>
    </source>
</evidence>
<evidence type="ECO:0000259" key="2">
    <source>
        <dbReference type="Pfam" id="PF00248"/>
    </source>
</evidence>
<dbReference type="InterPro" id="IPR023210">
    <property type="entry name" value="NADP_OxRdtase_dom"/>
</dbReference>
<dbReference type="PANTHER" id="PTHR43364">
    <property type="entry name" value="NADH-SPECIFIC METHYLGLYOXAL REDUCTASE-RELATED"/>
    <property type="match status" value="1"/>
</dbReference>
<comment type="caution">
    <text evidence="3">The sequence shown here is derived from an EMBL/GenBank/DDBJ whole genome shotgun (WGS) entry which is preliminary data.</text>
</comment>
<dbReference type="Gene3D" id="3.20.20.100">
    <property type="entry name" value="NADP-dependent oxidoreductase domain"/>
    <property type="match status" value="1"/>
</dbReference>
<dbReference type="InterPro" id="IPR050523">
    <property type="entry name" value="AKR_Detox_Biosynth"/>
</dbReference>
<sequence>MKYRVLGTTGITVSEFAFGAMMLGLYQMHRPDPHTDIDDSLAALSDLVSAGKVRVIGSSSFPASEIVEAQWVADKRGHQRFRTEQPPYSLLTRGIEADILPTVRRHGMGVLTWSPLAGGWLSGRADPAATSEVRAQWGGMFDRSDPANQAKLVAVEQLSNVAAEAGISLPNLAIAFVLSHPAVTSVIIGPSKPHHLADLLAGAEIRLSEDVLDQIDEIVPPGTNVRQGDVLSTTAAIVDKRLRRF</sequence>
<dbReference type="RefSeq" id="WP_233724922.1">
    <property type="nucleotide sequence ID" value="NZ_JAJVCN010000001.1"/>
</dbReference>
<keyword evidence="4" id="KW-1185">Reference proteome</keyword>
<dbReference type="Proteomes" id="UP001521150">
    <property type="component" value="Unassembled WGS sequence"/>
</dbReference>